<feature type="transmembrane region" description="Helical" evidence="1">
    <location>
        <begin position="17"/>
        <end position="39"/>
    </location>
</feature>
<protein>
    <submittedName>
        <fullName evidence="2">Uncharacterized protein</fullName>
    </submittedName>
</protein>
<sequence>MTNNYRDWYTAFPPEGLVVNVLGATLMGLAILMPVLMLIRYQQRGPSALAIHRSLKIRKEFSLSVRAVGEGTDGEINCPLILDWSLLLMETIIM</sequence>
<keyword evidence="3" id="KW-1185">Reference proteome</keyword>
<evidence type="ECO:0000313" key="3">
    <source>
        <dbReference type="Proteomes" id="UP001234178"/>
    </source>
</evidence>
<dbReference type="EMBL" id="JAOYFB010000004">
    <property type="protein sequence ID" value="KAK4012639.1"/>
    <property type="molecule type" value="Genomic_DNA"/>
</dbReference>
<keyword evidence="1" id="KW-0472">Membrane</keyword>
<reference evidence="2 3" key="1">
    <citation type="journal article" date="2023" name="Nucleic Acids Res.">
        <title>The hologenome of Daphnia magna reveals possible DNA methylation and microbiome-mediated evolution of the host genome.</title>
        <authorList>
            <person name="Chaturvedi A."/>
            <person name="Li X."/>
            <person name="Dhandapani V."/>
            <person name="Marshall H."/>
            <person name="Kissane S."/>
            <person name="Cuenca-Cambronero M."/>
            <person name="Asole G."/>
            <person name="Calvet F."/>
            <person name="Ruiz-Romero M."/>
            <person name="Marangio P."/>
            <person name="Guigo R."/>
            <person name="Rago D."/>
            <person name="Mirbahai L."/>
            <person name="Eastwood N."/>
            <person name="Colbourne J.K."/>
            <person name="Zhou J."/>
            <person name="Mallon E."/>
            <person name="Orsini L."/>
        </authorList>
    </citation>
    <scope>NUCLEOTIDE SEQUENCE [LARGE SCALE GENOMIC DNA]</scope>
    <source>
        <strain evidence="2">LRV0_1</strain>
    </source>
</reference>
<gene>
    <name evidence="2" type="ORF">OUZ56_024877</name>
</gene>
<evidence type="ECO:0000256" key="1">
    <source>
        <dbReference type="SAM" id="Phobius"/>
    </source>
</evidence>
<keyword evidence="1" id="KW-1133">Transmembrane helix</keyword>
<accession>A0ABQ9ZJP2</accession>
<proteinExistence type="predicted"/>
<name>A0ABQ9ZJP2_9CRUS</name>
<keyword evidence="1" id="KW-0812">Transmembrane</keyword>
<dbReference type="Proteomes" id="UP001234178">
    <property type="component" value="Unassembled WGS sequence"/>
</dbReference>
<evidence type="ECO:0000313" key="2">
    <source>
        <dbReference type="EMBL" id="KAK4012639.1"/>
    </source>
</evidence>
<comment type="caution">
    <text evidence="2">The sequence shown here is derived from an EMBL/GenBank/DDBJ whole genome shotgun (WGS) entry which is preliminary data.</text>
</comment>
<organism evidence="2 3">
    <name type="scientific">Daphnia magna</name>
    <dbReference type="NCBI Taxonomy" id="35525"/>
    <lineage>
        <taxon>Eukaryota</taxon>
        <taxon>Metazoa</taxon>
        <taxon>Ecdysozoa</taxon>
        <taxon>Arthropoda</taxon>
        <taxon>Crustacea</taxon>
        <taxon>Branchiopoda</taxon>
        <taxon>Diplostraca</taxon>
        <taxon>Cladocera</taxon>
        <taxon>Anomopoda</taxon>
        <taxon>Daphniidae</taxon>
        <taxon>Daphnia</taxon>
    </lineage>
</organism>